<comment type="caution">
    <text evidence="3">The sequence shown here is derived from an EMBL/GenBank/DDBJ whole genome shotgun (WGS) entry which is preliminary data.</text>
</comment>
<dbReference type="AlphaFoldDB" id="A0A4R7HUA4"/>
<keyword evidence="4" id="KW-1185">Reference proteome</keyword>
<evidence type="ECO:0000256" key="1">
    <source>
        <dbReference type="ARBA" id="ARBA00008710"/>
    </source>
</evidence>
<comment type="catalytic activity">
    <reaction evidence="2">
        <text>oxidized coenzyme F420-(gamma-L-Glu)(n) + a quinol + H(+) = reduced coenzyme F420-(gamma-L-Glu)(n) + a quinone</text>
        <dbReference type="Rhea" id="RHEA:39663"/>
        <dbReference type="Rhea" id="RHEA-COMP:12939"/>
        <dbReference type="Rhea" id="RHEA-COMP:14378"/>
        <dbReference type="ChEBI" id="CHEBI:15378"/>
        <dbReference type="ChEBI" id="CHEBI:24646"/>
        <dbReference type="ChEBI" id="CHEBI:132124"/>
        <dbReference type="ChEBI" id="CHEBI:133980"/>
        <dbReference type="ChEBI" id="CHEBI:139511"/>
    </reaction>
</comment>
<organism evidence="3 4">
    <name type="scientific">Ilumatobacter fluminis</name>
    <dbReference type="NCBI Taxonomy" id="467091"/>
    <lineage>
        <taxon>Bacteria</taxon>
        <taxon>Bacillati</taxon>
        <taxon>Actinomycetota</taxon>
        <taxon>Acidimicrobiia</taxon>
        <taxon>Acidimicrobiales</taxon>
        <taxon>Ilumatobacteraceae</taxon>
        <taxon>Ilumatobacter</taxon>
    </lineage>
</organism>
<dbReference type="NCBIfam" id="TIGR00026">
    <property type="entry name" value="hi_GC_TIGR00026"/>
    <property type="match status" value="1"/>
</dbReference>
<dbReference type="EMBL" id="SOAU01000001">
    <property type="protein sequence ID" value="TDT14511.1"/>
    <property type="molecule type" value="Genomic_DNA"/>
</dbReference>
<protein>
    <submittedName>
        <fullName evidence="3">Deazaflavin-dependent oxidoreductase (Nitroreductase family)</fullName>
    </submittedName>
</protein>
<name>A0A4R7HUA4_9ACTN</name>
<dbReference type="Gene3D" id="2.30.110.10">
    <property type="entry name" value="Electron Transport, Fmn-binding Protein, Chain A"/>
    <property type="match status" value="1"/>
</dbReference>
<dbReference type="GO" id="GO:0016491">
    <property type="term" value="F:oxidoreductase activity"/>
    <property type="evidence" value="ECO:0007669"/>
    <property type="project" value="InterPro"/>
</dbReference>
<dbReference type="Proteomes" id="UP000294558">
    <property type="component" value="Unassembled WGS sequence"/>
</dbReference>
<evidence type="ECO:0000313" key="3">
    <source>
        <dbReference type="EMBL" id="TDT14511.1"/>
    </source>
</evidence>
<dbReference type="Pfam" id="PF04075">
    <property type="entry name" value="F420H2_quin_red"/>
    <property type="match status" value="1"/>
</dbReference>
<evidence type="ECO:0000256" key="2">
    <source>
        <dbReference type="ARBA" id="ARBA00049106"/>
    </source>
</evidence>
<dbReference type="GO" id="GO:0005886">
    <property type="term" value="C:plasma membrane"/>
    <property type="evidence" value="ECO:0007669"/>
    <property type="project" value="TreeGrafter"/>
</dbReference>
<comment type="similarity">
    <text evidence="1">Belongs to the F420H(2)-dependent quinone reductase family.</text>
</comment>
<accession>A0A4R7HUA4</accession>
<evidence type="ECO:0000313" key="4">
    <source>
        <dbReference type="Proteomes" id="UP000294558"/>
    </source>
</evidence>
<dbReference type="InterPro" id="IPR012349">
    <property type="entry name" value="Split_barrel_FMN-bd"/>
</dbReference>
<proteinExistence type="inferred from homology"/>
<dbReference type="PANTHER" id="PTHR39428">
    <property type="entry name" value="F420H(2)-DEPENDENT QUINONE REDUCTASE RV1261C"/>
    <property type="match status" value="1"/>
</dbReference>
<reference evidence="3 4" key="1">
    <citation type="submission" date="2019-03" db="EMBL/GenBank/DDBJ databases">
        <title>Sequencing the genomes of 1000 actinobacteria strains.</title>
        <authorList>
            <person name="Klenk H.-P."/>
        </authorList>
    </citation>
    <scope>NUCLEOTIDE SEQUENCE [LARGE SCALE GENOMIC DNA]</scope>
    <source>
        <strain evidence="3 4">DSM 18936</strain>
    </source>
</reference>
<sequence length="149" mass="16344">MGGVGIRLVRVMDDVNEWNKQIIEEFRANAGKVGGPFEGMPLLILHSTGRKSGVERLNPLVYQPLDGSYAIFASKAGAPSNPDWFYNVTADADVSIEVGADTVPVRARVAEGDERSRIWETQKSNAPQFAEYEQSAGDREIPVVVLDPR</sequence>
<gene>
    <name evidence="3" type="ORF">BDK89_0066</name>
</gene>
<dbReference type="InterPro" id="IPR004378">
    <property type="entry name" value="F420H2_quin_Rdtase"/>
</dbReference>
<dbReference type="PANTHER" id="PTHR39428:SF1">
    <property type="entry name" value="F420H(2)-DEPENDENT QUINONE REDUCTASE RV1261C"/>
    <property type="match status" value="1"/>
</dbReference>
<dbReference type="GO" id="GO:0070967">
    <property type="term" value="F:coenzyme F420 binding"/>
    <property type="evidence" value="ECO:0007669"/>
    <property type="project" value="TreeGrafter"/>
</dbReference>